<dbReference type="AlphaFoldDB" id="L8XWZ9"/>
<accession>L8XWZ9</accession>
<name>L8XWZ9_9GAMM</name>
<dbReference type="EMBL" id="AOBV01000014">
    <property type="protein sequence ID" value="ELV07290.1"/>
    <property type="molecule type" value="Genomic_DNA"/>
</dbReference>
<comment type="caution">
    <text evidence="1">The sequence shown here is derived from an EMBL/GenBank/DDBJ whole genome shotgun (WGS) entry which is preliminary data.</text>
</comment>
<sequence length="40" mass="4578">EQAILHDLNHLSTPNLKSFFSEGDLNNYLNLSKPFKLTAF</sequence>
<gene>
    <name evidence="1" type="ORF">F387_01840</name>
</gene>
<dbReference type="Proteomes" id="UP000011617">
    <property type="component" value="Unassembled WGS sequence"/>
</dbReference>
<evidence type="ECO:0000313" key="2">
    <source>
        <dbReference type="Proteomes" id="UP000011617"/>
    </source>
</evidence>
<feature type="non-terminal residue" evidence="1">
    <location>
        <position position="1"/>
    </location>
</feature>
<organism evidence="1 2">
    <name type="scientific">Wohlfahrtiimonas chitiniclastica SH04</name>
    <dbReference type="NCBI Taxonomy" id="1261130"/>
    <lineage>
        <taxon>Bacteria</taxon>
        <taxon>Pseudomonadati</taxon>
        <taxon>Pseudomonadota</taxon>
        <taxon>Gammaproteobacteria</taxon>
        <taxon>Cardiobacteriales</taxon>
        <taxon>Ignatzschineriaceae</taxon>
        <taxon>Wohlfahrtiimonas</taxon>
    </lineage>
</organism>
<proteinExistence type="predicted"/>
<evidence type="ECO:0000313" key="1">
    <source>
        <dbReference type="EMBL" id="ELV07290.1"/>
    </source>
</evidence>
<reference evidence="1 2" key="1">
    <citation type="journal article" date="2013" name="Genome Announc.">
        <title>Complete Genome Sequence of Wohlfahrtiimonas chitiniclastica Strain SH04, Isolated from Chrysomya megacephala Collected from Pudong International Airport in China.</title>
        <authorList>
            <person name="Cao X.M."/>
            <person name="Chen T."/>
            <person name="Xu L.Z."/>
            <person name="Yao L.S."/>
            <person name="Qi J."/>
            <person name="Zhang X.L."/>
            <person name="Yan Q.L."/>
            <person name="Deng Y.H."/>
            <person name="Guo T.Y."/>
            <person name="Wang J."/>
            <person name="Hu K.X."/>
            <person name="Xu B.L."/>
        </authorList>
    </citation>
    <scope>NUCLEOTIDE SEQUENCE [LARGE SCALE GENOMIC DNA]</scope>
    <source>
        <strain evidence="1 2">SH04</strain>
    </source>
</reference>
<keyword evidence="2" id="KW-1185">Reference proteome</keyword>
<dbReference type="HOGENOM" id="CLU_3282040_0_0_6"/>
<protein>
    <submittedName>
        <fullName evidence="1">Uncharacterized protein</fullName>
    </submittedName>
</protein>